<keyword evidence="4 5" id="KW-0472">Membrane</keyword>
<comment type="subcellular location">
    <subcellularLocation>
        <location evidence="1">Membrane</location>
        <topology evidence="1">Multi-pass membrane protein</topology>
    </subcellularLocation>
</comment>
<feature type="transmembrane region" description="Helical" evidence="5">
    <location>
        <begin position="95"/>
        <end position="115"/>
    </location>
</feature>
<comment type="caution">
    <text evidence="7">The sequence shown here is derived from an EMBL/GenBank/DDBJ whole genome shotgun (WGS) entry which is preliminary data.</text>
</comment>
<dbReference type="EMBL" id="DVLP01000447">
    <property type="protein sequence ID" value="HIT76978.1"/>
    <property type="molecule type" value="Genomic_DNA"/>
</dbReference>
<accession>A0A9D1H1P7</accession>
<feature type="transmembrane region" description="Helical" evidence="5">
    <location>
        <begin position="207"/>
        <end position="230"/>
    </location>
</feature>
<feature type="transmembrane region" description="Helical" evidence="5">
    <location>
        <begin position="64"/>
        <end position="83"/>
    </location>
</feature>
<dbReference type="Proteomes" id="UP000886842">
    <property type="component" value="Unassembled WGS sequence"/>
</dbReference>
<dbReference type="Gene3D" id="1.10.287.70">
    <property type="match status" value="1"/>
</dbReference>
<dbReference type="PANTHER" id="PTHR10037">
    <property type="entry name" value="VOLTAGE-GATED CATION CHANNEL CALCIUM AND SODIUM"/>
    <property type="match status" value="1"/>
</dbReference>
<reference evidence="7" key="2">
    <citation type="journal article" date="2021" name="PeerJ">
        <title>Extensive microbial diversity within the chicken gut microbiome revealed by metagenomics and culture.</title>
        <authorList>
            <person name="Gilroy R."/>
            <person name="Ravi A."/>
            <person name="Getino M."/>
            <person name="Pursley I."/>
            <person name="Horton D.L."/>
            <person name="Alikhan N.F."/>
            <person name="Baker D."/>
            <person name="Gharbi K."/>
            <person name="Hall N."/>
            <person name="Watson M."/>
            <person name="Adriaenssens E.M."/>
            <person name="Foster-Nyarko E."/>
            <person name="Jarju S."/>
            <person name="Secka A."/>
            <person name="Antonio M."/>
            <person name="Oren A."/>
            <person name="Chaudhuri R.R."/>
            <person name="La Ragione R."/>
            <person name="Hildebrand F."/>
            <person name="Pallen M.J."/>
        </authorList>
    </citation>
    <scope>NUCLEOTIDE SEQUENCE</scope>
    <source>
        <strain evidence="7">ChiGjej1B1-24693</strain>
    </source>
</reference>
<dbReference type="InterPro" id="IPR043203">
    <property type="entry name" value="VGCC_Ca_Na"/>
</dbReference>
<evidence type="ECO:0000259" key="6">
    <source>
        <dbReference type="Pfam" id="PF00520"/>
    </source>
</evidence>
<dbReference type="Pfam" id="PF00520">
    <property type="entry name" value="Ion_trans"/>
    <property type="match status" value="1"/>
</dbReference>
<name>A0A9D1H1P7_9ACTN</name>
<dbReference type="Gene3D" id="1.20.120.350">
    <property type="entry name" value="Voltage-gated potassium channels. Chain C"/>
    <property type="match status" value="1"/>
</dbReference>
<protein>
    <submittedName>
        <fullName evidence="7">Ion transporter</fullName>
    </submittedName>
</protein>
<evidence type="ECO:0000256" key="5">
    <source>
        <dbReference type="SAM" id="Phobius"/>
    </source>
</evidence>
<dbReference type="InterPro" id="IPR005821">
    <property type="entry name" value="Ion_trans_dom"/>
</dbReference>
<evidence type="ECO:0000256" key="3">
    <source>
        <dbReference type="ARBA" id="ARBA00022989"/>
    </source>
</evidence>
<evidence type="ECO:0000313" key="8">
    <source>
        <dbReference type="Proteomes" id="UP000886842"/>
    </source>
</evidence>
<evidence type="ECO:0000256" key="4">
    <source>
        <dbReference type="ARBA" id="ARBA00023136"/>
    </source>
</evidence>
<evidence type="ECO:0000313" key="7">
    <source>
        <dbReference type="EMBL" id="HIT76978.1"/>
    </source>
</evidence>
<dbReference type="GO" id="GO:0005248">
    <property type="term" value="F:voltage-gated sodium channel activity"/>
    <property type="evidence" value="ECO:0007669"/>
    <property type="project" value="TreeGrafter"/>
</dbReference>
<reference evidence="7" key="1">
    <citation type="submission" date="2020-10" db="EMBL/GenBank/DDBJ databases">
        <authorList>
            <person name="Gilroy R."/>
        </authorList>
    </citation>
    <scope>NUCLEOTIDE SEQUENCE</scope>
    <source>
        <strain evidence="7">ChiGjej1B1-24693</strain>
    </source>
</reference>
<feature type="domain" description="Ion transport" evidence="6">
    <location>
        <begin position="33"/>
        <end position="239"/>
    </location>
</feature>
<feature type="transmembrane region" description="Helical" evidence="5">
    <location>
        <begin position="136"/>
        <end position="169"/>
    </location>
</feature>
<keyword evidence="3 5" id="KW-1133">Transmembrane helix</keyword>
<organism evidence="7 8">
    <name type="scientific">Candidatus Avipropionibacterium avicola</name>
    <dbReference type="NCBI Taxonomy" id="2840701"/>
    <lineage>
        <taxon>Bacteria</taxon>
        <taxon>Bacillati</taxon>
        <taxon>Actinomycetota</taxon>
        <taxon>Actinomycetes</taxon>
        <taxon>Propionibacteriales</taxon>
        <taxon>Propionibacteriaceae</taxon>
        <taxon>Propionibacteriaceae incertae sedis</taxon>
        <taxon>Candidatus Avipropionibacterium</taxon>
    </lineage>
</organism>
<keyword evidence="2 5" id="KW-0812">Transmembrane</keyword>
<proteinExistence type="predicted"/>
<dbReference type="PANTHER" id="PTHR10037:SF62">
    <property type="entry name" value="SODIUM CHANNEL PROTEIN 60E"/>
    <property type="match status" value="1"/>
</dbReference>
<gene>
    <name evidence="7" type="ORF">IAA98_15480</name>
</gene>
<evidence type="ECO:0000256" key="1">
    <source>
        <dbReference type="ARBA" id="ARBA00004141"/>
    </source>
</evidence>
<evidence type="ECO:0000256" key="2">
    <source>
        <dbReference type="ARBA" id="ARBA00022692"/>
    </source>
</evidence>
<dbReference type="InterPro" id="IPR027359">
    <property type="entry name" value="Volt_channel_dom_sf"/>
</dbReference>
<dbReference type="AlphaFoldDB" id="A0A9D1H1P7"/>
<feature type="transmembrane region" description="Helical" evidence="5">
    <location>
        <begin position="33"/>
        <end position="52"/>
    </location>
</feature>
<sequence length="277" mass="30270">MWRVEATEPAVSTVQPSQGLQERVTALVDSRGFVGFIIGLIIANAVMIGLHTYPAIGGHPAMEWLDGIVLAIFTVEIVLRIFAHRKDFFRDPWSWFDLFVVAVSYVPSGGTFQILRVLRVLRVLRLLSAVPSLRKVVNALITAVPGIASIGALLVIIMYVFVVATTMLFGPVSPEFGSLGDSTVTLFRLLIGDGWAVMETIGDQIPYAWPFMMVYAVISTFVILNLFIAVTTEALQGQREVPTEPTPVEQRILDELAGLRAEVDRSRADRAGSGPTG</sequence>
<dbReference type="SUPFAM" id="SSF81324">
    <property type="entry name" value="Voltage-gated potassium channels"/>
    <property type="match status" value="1"/>
</dbReference>
<dbReference type="GO" id="GO:0001518">
    <property type="term" value="C:voltage-gated sodium channel complex"/>
    <property type="evidence" value="ECO:0007669"/>
    <property type="project" value="TreeGrafter"/>
</dbReference>